<dbReference type="Gene3D" id="1.25.40.10">
    <property type="entry name" value="Tetratricopeptide repeat domain"/>
    <property type="match status" value="1"/>
</dbReference>
<dbReference type="SUPFAM" id="SSF82185">
    <property type="entry name" value="Histone H3 K4-specific methyltransferase SET7/9 N-terminal domain"/>
    <property type="match status" value="2"/>
</dbReference>
<dbReference type="InterPro" id="IPR003409">
    <property type="entry name" value="MORN"/>
</dbReference>
<dbReference type="PROSITE" id="PS00107">
    <property type="entry name" value="PROTEIN_KINASE_ATP"/>
    <property type="match status" value="1"/>
</dbReference>
<dbReference type="Gene3D" id="1.10.510.10">
    <property type="entry name" value="Transferase(Phosphotransferase) domain 1"/>
    <property type="match status" value="1"/>
</dbReference>
<dbReference type="PANTHER" id="PTHR43215">
    <property type="entry name" value="RADIAL SPOKE HEAD 1 HOMOLOG"/>
    <property type="match status" value="1"/>
</dbReference>
<reference evidence="5 6" key="1">
    <citation type="submission" date="2017-05" db="EMBL/GenBank/DDBJ databases">
        <authorList>
            <person name="Varghese N."/>
            <person name="Submissions S."/>
        </authorList>
    </citation>
    <scope>NUCLEOTIDE SEQUENCE [LARGE SCALE GENOMIC DNA]</scope>
    <source>
        <strain evidence="5 6">DSM 26001</strain>
    </source>
</reference>
<dbReference type="Gene3D" id="2.20.110.10">
    <property type="entry name" value="Histone H3 K4-specific methyltransferase SET7/9 N-terminal domain"/>
    <property type="match status" value="3"/>
</dbReference>
<keyword evidence="5" id="KW-0418">Kinase</keyword>
<dbReference type="SUPFAM" id="SSF56112">
    <property type="entry name" value="Protein kinase-like (PK-like)"/>
    <property type="match status" value="1"/>
</dbReference>
<feature type="region of interest" description="Disordered" evidence="3">
    <location>
        <begin position="397"/>
        <end position="438"/>
    </location>
</feature>
<keyword evidence="5" id="KW-0723">Serine/threonine-protein kinase</keyword>
<dbReference type="InterPro" id="IPR011009">
    <property type="entry name" value="Kinase-like_dom_sf"/>
</dbReference>
<feature type="compositionally biased region" description="Pro residues" evidence="3">
    <location>
        <begin position="404"/>
        <end position="420"/>
    </location>
</feature>
<dbReference type="PROSITE" id="PS50011">
    <property type="entry name" value="PROTEIN_KINASE_DOM"/>
    <property type="match status" value="1"/>
</dbReference>
<dbReference type="EMBL" id="FXUL01000008">
    <property type="protein sequence ID" value="SMP62059.1"/>
    <property type="molecule type" value="Genomic_DNA"/>
</dbReference>
<dbReference type="PROSITE" id="PS00109">
    <property type="entry name" value="PROTEIN_KINASE_TYR"/>
    <property type="match status" value="1"/>
</dbReference>
<feature type="compositionally biased region" description="Low complexity" evidence="3">
    <location>
        <begin position="580"/>
        <end position="608"/>
    </location>
</feature>
<keyword evidence="1" id="KW-0677">Repeat</keyword>
<feature type="region of interest" description="Disordered" evidence="3">
    <location>
        <begin position="813"/>
        <end position="851"/>
    </location>
</feature>
<evidence type="ECO:0000313" key="5">
    <source>
        <dbReference type="EMBL" id="SMP62059.1"/>
    </source>
</evidence>
<dbReference type="RefSeq" id="WP_283442524.1">
    <property type="nucleotide sequence ID" value="NZ_FXUL01000008.1"/>
</dbReference>
<dbReference type="InterPro" id="IPR011990">
    <property type="entry name" value="TPR-like_helical_dom_sf"/>
</dbReference>
<feature type="region of interest" description="Disordered" evidence="3">
    <location>
        <begin position="535"/>
        <end position="627"/>
    </location>
</feature>
<dbReference type="Pfam" id="PF00069">
    <property type="entry name" value="Pkinase"/>
    <property type="match status" value="1"/>
</dbReference>
<keyword evidence="2" id="KW-0547">Nucleotide-binding</keyword>
<feature type="region of interest" description="Disordered" evidence="3">
    <location>
        <begin position="680"/>
        <end position="717"/>
    </location>
</feature>
<evidence type="ECO:0000259" key="4">
    <source>
        <dbReference type="PROSITE" id="PS50011"/>
    </source>
</evidence>
<dbReference type="SMART" id="SM00698">
    <property type="entry name" value="MORN"/>
    <property type="match status" value="6"/>
</dbReference>
<keyword evidence="5" id="KW-0808">Transferase</keyword>
<evidence type="ECO:0000313" key="6">
    <source>
        <dbReference type="Proteomes" id="UP001158049"/>
    </source>
</evidence>
<keyword evidence="6" id="KW-1185">Reference proteome</keyword>
<dbReference type="InterPro" id="IPR008266">
    <property type="entry name" value="Tyr_kinase_AS"/>
</dbReference>
<dbReference type="CDD" id="cd14014">
    <property type="entry name" value="STKc_PknB_like"/>
    <property type="match status" value="1"/>
</dbReference>
<proteinExistence type="predicted"/>
<feature type="compositionally biased region" description="Low complexity" evidence="3">
    <location>
        <begin position="421"/>
        <end position="434"/>
    </location>
</feature>
<accession>A0ABY1Q8N0</accession>
<feature type="binding site" evidence="2">
    <location>
        <position position="63"/>
    </location>
    <ligand>
        <name>ATP</name>
        <dbReference type="ChEBI" id="CHEBI:30616"/>
    </ligand>
</feature>
<keyword evidence="2" id="KW-0067">ATP-binding</keyword>
<organism evidence="5 6">
    <name type="scientific">Noviherbaspirillum suwonense</name>
    <dbReference type="NCBI Taxonomy" id="1224511"/>
    <lineage>
        <taxon>Bacteria</taxon>
        <taxon>Pseudomonadati</taxon>
        <taxon>Pseudomonadota</taxon>
        <taxon>Betaproteobacteria</taxon>
        <taxon>Burkholderiales</taxon>
        <taxon>Oxalobacteraceae</taxon>
        <taxon>Noviherbaspirillum</taxon>
    </lineage>
</organism>
<comment type="caution">
    <text evidence="5">The sequence shown here is derived from an EMBL/GenBank/DDBJ whole genome shotgun (WGS) entry which is preliminary data.</text>
</comment>
<feature type="region of interest" description="Disordered" evidence="3">
    <location>
        <begin position="326"/>
        <end position="352"/>
    </location>
</feature>
<evidence type="ECO:0000256" key="3">
    <source>
        <dbReference type="SAM" id="MobiDB-lite"/>
    </source>
</evidence>
<dbReference type="InterPro" id="IPR000719">
    <property type="entry name" value="Prot_kinase_dom"/>
</dbReference>
<dbReference type="PANTHER" id="PTHR43215:SF14">
    <property type="entry name" value="RADIAL SPOKE HEAD 1 HOMOLOG"/>
    <property type="match status" value="1"/>
</dbReference>
<dbReference type="Proteomes" id="UP001158049">
    <property type="component" value="Unassembled WGS sequence"/>
</dbReference>
<name>A0ABY1Q8N0_9BURK</name>
<dbReference type="Pfam" id="PF02493">
    <property type="entry name" value="MORN"/>
    <property type="match status" value="6"/>
</dbReference>
<evidence type="ECO:0000256" key="1">
    <source>
        <dbReference type="ARBA" id="ARBA00022737"/>
    </source>
</evidence>
<feature type="domain" description="Protein kinase" evidence="4">
    <location>
        <begin position="34"/>
        <end position="308"/>
    </location>
</feature>
<dbReference type="InterPro" id="IPR017441">
    <property type="entry name" value="Protein_kinase_ATP_BS"/>
</dbReference>
<evidence type="ECO:0000256" key="2">
    <source>
        <dbReference type="PROSITE-ProRule" id="PRU10141"/>
    </source>
</evidence>
<protein>
    <submittedName>
        <fullName evidence="5">Serine/threonine protein kinase</fullName>
    </submittedName>
</protein>
<dbReference type="GO" id="GO:0004674">
    <property type="term" value="F:protein serine/threonine kinase activity"/>
    <property type="evidence" value="ECO:0007669"/>
    <property type="project" value="UniProtKB-KW"/>
</dbReference>
<sequence length="851" mass="89992">MNNTDPHAAPASYKSALERAGRHALAEHTRLEGCEIIGLIGAGDFSIVYLAYDYALARQVAVKEYLPASIATRGANGQVTVPAPADRALFDLGLRSFLSEARLLAGFNAASLVRILRFWQANGTAYISMPFYDGVKLEDAVGSGRFDANEKRVRQVLAALCDAVEPLHRVHCYHPDISPCNILLLPDGRPLLLDFGAARRVVRGHAEGAAAALRPGFAPVEDYEDIPNLKRGPWTDVYALGAVGYFLMTGKAPPPATARMADDRMTPARQAGAARYSESFLAGLDQALAVMPQQRTQSIADLRRALGLTAQGDWADNADFSTVRAPETQAGHAHHAHPAHGGGVSPWRTSRRPGMKTAALGLAVFALVAAAGFWGVRRAEPPAAGIQSAAPPVAAAGKAAEMPSPAPAPAAAPAPSPAPAPTAGRTAERPASAAEESRWNVASSLNNASAYENYLAEYPNGRYAPLARATLENLRAAANQGQSIADPALQEESLWNAVRKIDKPLAYESFLRKYPSGRYASAARSSLARLRPALPETRPAFEPPVVDASRRPDVGVPATRQPGLPAAAAPTPAATPPASAPAAQERVAAARPQSTPAPAAAPQAADAAADVEAEQESPSASVPARERRTLRLANQVMTGNFSPDPVSGLISGTGRIVWDNGDQFDGTMVRGQKEGRGEFRWSNGQRYQGDWSRDQPNGKGSIRFPNGDRYTGDVRNGLPNGTGTLVFANGNRYQGDVRDGQPNGSGVLTFGNGNRYRGEVKDGLPNGTGTNRYANGDVYTGSWRRGKSEGQGRYTWANGNYWEGEFRDDAKTANGRMSLASDAPNGAVDAPRGSTANGGIDEERGASATAR</sequence>
<gene>
    <name evidence="5" type="ORF">SAMN06295970_10820</name>
</gene>